<dbReference type="SUPFAM" id="SSF55315">
    <property type="entry name" value="L30e-like"/>
    <property type="match status" value="1"/>
</dbReference>
<organism evidence="2 3">
    <name type="scientific">Hominilimicola fabiformis</name>
    <dbReference type="NCBI Taxonomy" id="2885356"/>
    <lineage>
        <taxon>Bacteria</taxon>
        <taxon>Bacillati</taxon>
        <taxon>Bacillota</taxon>
        <taxon>Clostridia</taxon>
        <taxon>Eubacteriales</taxon>
        <taxon>Oscillospiraceae</taxon>
        <taxon>Hominilimicola</taxon>
    </lineage>
</organism>
<protein>
    <submittedName>
        <fullName evidence="2">Ribosomal L7Ae/L30e/S12e/Gadd45 family protein</fullName>
    </submittedName>
</protein>
<dbReference type="EMBL" id="JAJEQM010000004">
    <property type="protein sequence ID" value="MCC2209982.1"/>
    <property type="molecule type" value="Genomic_DNA"/>
</dbReference>
<keyword evidence="3" id="KW-1185">Reference proteome</keyword>
<dbReference type="Gene3D" id="3.30.1330.30">
    <property type="match status" value="1"/>
</dbReference>
<name>A0AAE3DXQ3_9FIRM</name>
<dbReference type="InterPro" id="IPR029064">
    <property type="entry name" value="Ribosomal_eL30-like_sf"/>
</dbReference>
<dbReference type="Pfam" id="PF01248">
    <property type="entry name" value="Ribosomal_L7Ae"/>
    <property type="match status" value="1"/>
</dbReference>
<feature type="domain" description="Ribosomal protein eL8/eL30/eS12/Gadd45" evidence="1">
    <location>
        <begin position="20"/>
        <end position="92"/>
    </location>
</feature>
<accession>A0AAE3DXQ3</accession>
<sequence>MTKYNFSDTECDKTMIGDAERSKLQVGYKQAVRALNENKASKVYVAEDCDDHIKDGVSKIAEESNTPVFFISTMKELGNMCKIEVGASCAVVLK</sequence>
<evidence type="ECO:0000259" key="1">
    <source>
        <dbReference type="Pfam" id="PF01248"/>
    </source>
</evidence>
<proteinExistence type="predicted"/>
<dbReference type="RefSeq" id="WP_308456013.1">
    <property type="nucleotide sequence ID" value="NZ_JAJEQM010000004.1"/>
</dbReference>
<comment type="caution">
    <text evidence="2">The sequence shown here is derived from an EMBL/GenBank/DDBJ whole genome shotgun (WGS) entry which is preliminary data.</text>
</comment>
<evidence type="ECO:0000313" key="2">
    <source>
        <dbReference type="EMBL" id="MCC2209982.1"/>
    </source>
</evidence>
<gene>
    <name evidence="2" type="ORF">LKE05_04115</name>
</gene>
<dbReference type="AlphaFoldDB" id="A0AAE3DXQ3"/>
<dbReference type="InterPro" id="IPR004038">
    <property type="entry name" value="Ribosomal_eL8/eL30/eS12/Gad45"/>
</dbReference>
<dbReference type="Proteomes" id="UP001198242">
    <property type="component" value="Unassembled WGS sequence"/>
</dbReference>
<reference evidence="2 3" key="1">
    <citation type="submission" date="2021-10" db="EMBL/GenBank/DDBJ databases">
        <title>Anaerobic single-cell dispensing facilitates the cultivation of human gut bacteria.</title>
        <authorList>
            <person name="Afrizal A."/>
        </authorList>
    </citation>
    <scope>NUCLEOTIDE SEQUENCE [LARGE SCALE GENOMIC DNA]</scope>
    <source>
        <strain evidence="2 3">CLA-AA-H232</strain>
    </source>
</reference>
<evidence type="ECO:0000313" key="3">
    <source>
        <dbReference type="Proteomes" id="UP001198242"/>
    </source>
</evidence>